<reference evidence="2" key="1">
    <citation type="submission" date="2019-04" db="EMBL/GenBank/DDBJ databases">
        <title>Evolution of Biomass-Degrading Anaerobic Consortia Revealed by Metagenomics.</title>
        <authorList>
            <person name="Peng X."/>
        </authorList>
    </citation>
    <scope>NUCLEOTIDE SEQUENCE</scope>
    <source>
        <strain evidence="2">SIG14</strain>
    </source>
</reference>
<keyword evidence="2" id="KW-0808">Transferase</keyword>
<gene>
    <name evidence="2" type="ORF">E7Z75_01225</name>
</gene>
<name>A0A8T3VP84_METOL</name>
<comment type="caution">
    <text evidence="2">The sequence shown here is derived from an EMBL/GenBank/DDBJ whole genome shotgun (WGS) entry which is preliminary data.</text>
</comment>
<dbReference type="EMBL" id="SUTG01000003">
    <property type="protein sequence ID" value="MBE6511760.1"/>
    <property type="molecule type" value="Genomic_DNA"/>
</dbReference>
<accession>A0A8T3VP84</accession>
<organism evidence="2 3">
    <name type="scientific">Methanobrevibacter olleyae</name>
    <dbReference type="NCBI Taxonomy" id="294671"/>
    <lineage>
        <taxon>Archaea</taxon>
        <taxon>Methanobacteriati</taxon>
        <taxon>Methanobacteriota</taxon>
        <taxon>Methanomada group</taxon>
        <taxon>Methanobacteria</taxon>
        <taxon>Methanobacteriales</taxon>
        <taxon>Methanobacteriaceae</taxon>
        <taxon>Methanobrevibacter</taxon>
    </lineage>
</organism>
<evidence type="ECO:0000256" key="1">
    <source>
        <dbReference type="SAM" id="Coils"/>
    </source>
</evidence>
<evidence type="ECO:0000313" key="2">
    <source>
        <dbReference type="EMBL" id="MBE6511760.1"/>
    </source>
</evidence>
<feature type="coiled-coil region" evidence="1">
    <location>
        <begin position="71"/>
        <end position="155"/>
    </location>
</feature>
<dbReference type="AlphaFoldDB" id="A0A8T3VP84"/>
<feature type="coiled-coil region" evidence="1">
    <location>
        <begin position="8"/>
        <end position="42"/>
    </location>
</feature>
<protein>
    <submittedName>
        <fullName evidence="2">Glycosyl transferase</fullName>
    </submittedName>
</protein>
<dbReference type="GO" id="GO:0016740">
    <property type="term" value="F:transferase activity"/>
    <property type="evidence" value="ECO:0007669"/>
    <property type="project" value="UniProtKB-KW"/>
</dbReference>
<dbReference type="Proteomes" id="UP000732619">
    <property type="component" value="Unassembled WGS sequence"/>
</dbReference>
<proteinExistence type="predicted"/>
<evidence type="ECO:0000313" key="3">
    <source>
        <dbReference type="Proteomes" id="UP000732619"/>
    </source>
</evidence>
<sequence length="179" mass="21314">MSLKDEKIEDIRNDLELKSVEIDEYSQKIDEKDKKITALNNTLIKYKFEKEKLDLKLKNEINYEKSRMKEMDDLEKKINEKMAIIDDKQDQINYLRSLINDYKEQVKSNSDNLELQLKKITRTYDNLLLQKDSIIEKQDKAIEEMIDSAKQLAKDNNATITSLELQIGNYRELLKKYEN</sequence>
<keyword evidence="1" id="KW-0175">Coiled coil</keyword>